<keyword evidence="7" id="KW-1185">Reference proteome</keyword>
<dbReference type="EMBL" id="QFFI01000048">
    <property type="protein sequence ID" value="PWG61131.1"/>
    <property type="molecule type" value="Genomic_DNA"/>
</dbReference>
<dbReference type="GO" id="GO:0006351">
    <property type="term" value="P:DNA-templated transcription"/>
    <property type="evidence" value="ECO:0007669"/>
    <property type="project" value="TreeGrafter"/>
</dbReference>
<name>A0A2U2MW83_9GAMM</name>
<dbReference type="Proteomes" id="UP000245474">
    <property type="component" value="Unassembled WGS sequence"/>
</dbReference>
<organism evidence="6 7">
    <name type="scientific">Sediminicurvatus halobius</name>
    <dbReference type="NCBI Taxonomy" id="2182432"/>
    <lineage>
        <taxon>Bacteria</taxon>
        <taxon>Pseudomonadati</taxon>
        <taxon>Pseudomonadota</taxon>
        <taxon>Gammaproteobacteria</taxon>
        <taxon>Chromatiales</taxon>
        <taxon>Ectothiorhodospiraceae</taxon>
        <taxon>Sediminicurvatus</taxon>
    </lineage>
</organism>
<dbReference type="PROSITE" id="PS50931">
    <property type="entry name" value="HTH_LYSR"/>
    <property type="match status" value="1"/>
</dbReference>
<reference evidence="6 7" key="1">
    <citation type="submission" date="2018-05" db="EMBL/GenBank/DDBJ databases">
        <title>Spiribacter halobius sp. nov., a moderately halophilic bacterium isolated from marine solar saltern.</title>
        <authorList>
            <person name="Zheng W.-S."/>
            <person name="Lu D.-C."/>
            <person name="Du Z.-J."/>
        </authorList>
    </citation>
    <scope>NUCLEOTIDE SEQUENCE [LARGE SCALE GENOMIC DNA]</scope>
    <source>
        <strain evidence="6 7">E85</strain>
    </source>
</reference>
<dbReference type="RefSeq" id="WP_109680218.1">
    <property type="nucleotide sequence ID" value="NZ_CP086615.1"/>
</dbReference>
<sequence length="305" mass="33112">MSKSAVRLPPLDAVRGFVAVGRRMSVTLAAEDLFLTQSAVSRKLRTLEDYLGVQLLERGHRSIALTPAGEHFFRVAEQSISQIEAAVAYLGRQKTRAGVTITASIGVSGLWLLPRLGRLQGELPGIDVRVEANNALLDLRAAGIDLAIRYCSGRDAPPGALRLFGECTVPVAHPSLAVDRVDAETLPALTLLEFGDPGRPWLQWSEQLHAAGLDRDAPRSVVHFNQYDQVIQAAIAGQGVALGRRALVEPMLADGRLKVLAWSGPAASTEHAYWLVQAESEPGAEVIAIRDWILSEARHYKEQEP</sequence>
<dbReference type="PRINTS" id="PR00039">
    <property type="entry name" value="HTHLYSR"/>
</dbReference>
<accession>A0A2U2MW83</accession>
<dbReference type="GO" id="GO:0003700">
    <property type="term" value="F:DNA-binding transcription factor activity"/>
    <property type="evidence" value="ECO:0007669"/>
    <property type="project" value="InterPro"/>
</dbReference>
<evidence type="ECO:0000313" key="7">
    <source>
        <dbReference type="Proteomes" id="UP000245474"/>
    </source>
</evidence>
<dbReference type="AlphaFoldDB" id="A0A2U2MW83"/>
<dbReference type="OrthoDB" id="155872at2"/>
<dbReference type="Gene3D" id="3.40.190.10">
    <property type="entry name" value="Periplasmic binding protein-like II"/>
    <property type="match status" value="2"/>
</dbReference>
<comment type="caution">
    <text evidence="6">The sequence shown here is derived from an EMBL/GenBank/DDBJ whole genome shotgun (WGS) entry which is preliminary data.</text>
</comment>
<dbReference type="InterPro" id="IPR000847">
    <property type="entry name" value="LysR_HTH_N"/>
</dbReference>
<dbReference type="Pfam" id="PF03466">
    <property type="entry name" value="LysR_substrate"/>
    <property type="match status" value="1"/>
</dbReference>
<protein>
    <submittedName>
        <fullName evidence="6">LysR family transcriptional regulator</fullName>
    </submittedName>
</protein>
<dbReference type="FunFam" id="1.10.10.10:FF:000001">
    <property type="entry name" value="LysR family transcriptional regulator"/>
    <property type="match status" value="1"/>
</dbReference>
<keyword evidence="2" id="KW-0805">Transcription regulation</keyword>
<evidence type="ECO:0000256" key="3">
    <source>
        <dbReference type="ARBA" id="ARBA00023125"/>
    </source>
</evidence>
<evidence type="ECO:0000256" key="2">
    <source>
        <dbReference type="ARBA" id="ARBA00023015"/>
    </source>
</evidence>
<gene>
    <name evidence="6" type="ORF">DEM34_18020</name>
</gene>
<feature type="domain" description="HTH lysR-type" evidence="5">
    <location>
        <begin position="9"/>
        <end position="66"/>
    </location>
</feature>
<dbReference type="PANTHER" id="PTHR30537">
    <property type="entry name" value="HTH-TYPE TRANSCRIPTIONAL REGULATOR"/>
    <property type="match status" value="1"/>
</dbReference>
<dbReference type="Gene3D" id="1.10.10.10">
    <property type="entry name" value="Winged helix-like DNA-binding domain superfamily/Winged helix DNA-binding domain"/>
    <property type="match status" value="1"/>
</dbReference>
<proteinExistence type="inferred from homology"/>
<dbReference type="InterPro" id="IPR036388">
    <property type="entry name" value="WH-like_DNA-bd_sf"/>
</dbReference>
<dbReference type="Pfam" id="PF00126">
    <property type="entry name" value="HTH_1"/>
    <property type="match status" value="1"/>
</dbReference>
<keyword evidence="3" id="KW-0238">DNA-binding</keyword>
<dbReference type="InterPro" id="IPR036390">
    <property type="entry name" value="WH_DNA-bd_sf"/>
</dbReference>
<dbReference type="InterPro" id="IPR058163">
    <property type="entry name" value="LysR-type_TF_proteobact-type"/>
</dbReference>
<dbReference type="GO" id="GO:0043565">
    <property type="term" value="F:sequence-specific DNA binding"/>
    <property type="evidence" value="ECO:0007669"/>
    <property type="project" value="TreeGrafter"/>
</dbReference>
<evidence type="ECO:0000256" key="1">
    <source>
        <dbReference type="ARBA" id="ARBA00009437"/>
    </source>
</evidence>
<dbReference type="SUPFAM" id="SSF46785">
    <property type="entry name" value="Winged helix' DNA-binding domain"/>
    <property type="match status" value="1"/>
</dbReference>
<dbReference type="SUPFAM" id="SSF53850">
    <property type="entry name" value="Periplasmic binding protein-like II"/>
    <property type="match status" value="1"/>
</dbReference>
<dbReference type="InterPro" id="IPR005119">
    <property type="entry name" value="LysR_subst-bd"/>
</dbReference>
<keyword evidence="4" id="KW-0804">Transcription</keyword>
<evidence type="ECO:0000259" key="5">
    <source>
        <dbReference type="PROSITE" id="PS50931"/>
    </source>
</evidence>
<dbReference type="PANTHER" id="PTHR30537:SF26">
    <property type="entry name" value="GLYCINE CLEAVAGE SYSTEM TRANSCRIPTIONAL ACTIVATOR"/>
    <property type="match status" value="1"/>
</dbReference>
<dbReference type="CDD" id="cd08432">
    <property type="entry name" value="PBP2_GcdR_TrpI_HvrB_AmpR_like"/>
    <property type="match status" value="1"/>
</dbReference>
<comment type="similarity">
    <text evidence="1">Belongs to the LysR transcriptional regulatory family.</text>
</comment>
<evidence type="ECO:0000256" key="4">
    <source>
        <dbReference type="ARBA" id="ARBA00023163"/>
    </source>
</evidence>
<evidence type="ECO:0000313" key="6">
    <source>
        <dbReference type="EMBL" id="PWG61131.1"/>
    </source>
</evidence>